<dbReference type="InterPro" id="IPR042099">
    <property type="entry name" value="ANL_N_sf"/>
</dbReference>
<evidence type="ECO:0000313" key="6">
    <source>
        <dbReference type="Proteomes" id="UP000886520"/>
    </source>
</evidence>
<dbReference type="Gene3D" id="3.30.300.30">
    <property type="match status" value="1"/>
</dbReference>
<dbReference type="Pfam" id="PF00501">
    <property type="entry name" value="AMP-binding"/>
    <property type="match status" value="1"/>
</dbReference>
<dbReference type="Proteomes" id="UP000886520">
    <property type="component" value="Chromosome 14"/>
</dbReference>
<accession>A0A9D4ZED9</accession>
<organism evidence="5 6">
    <name type="scientific">Adiantum capillus-veneris</name>
    <name type="common">Maidenhair fern</name>
    <dbReference type="NCBI Taxonomy" id="13818"/>
    <lineage>
        <taxon>Eukaryota</taxon>
        <taxon>Viridiplantae</taxon>
        <taxon>Streptophyta</taxon>
        <taxon>Embryophyta</taxon>
        <taxon>Tracheophyta</taxon>
        <taxon>Polypodiopsida</taxon>
        <taxon>Polypodiidae</taxon>
        <taxon>Polypodiales</taxon>
        <taxon>Pteridineae</taxon>
        <taxon>Pteridaceae</taxon>
        <taxon>Vittarioideae</taxon>
        <taxon>Adiantum</taxon>
    </lineage>
</organism>
<feature type="domain" description="AMP-binding enzyme C-terminal" evidence="4">
    <location>
        <begin position="473"/>
        <end position="550"/>
    </location>
</feature>
<name>A0A9D4ZED9_ADICA</name>
<comment type="similarity">
    <text evidence="1">Belongs to the ATP-dependent AMP-binding enzyme family.</text>
</comment>
<evidence type="ECO:0000259" key="4">
    <source>
        <dbReference type="Pfam" id="PF13193"/>
    </source>
</evidence>
<sequence length="637" mass="69323">MHRTDPKLQPDALRVAALTISVSGERWLVHFVERAAQVYPQRPSIIYGSSSFTWADTFLRCTRLASALRRRCSIRTGDTVSVVTPNVPAIYEAHFGIPMAGAIINCINIRLDARTIAFLLQHSDTKVIMVDQEFFALVFEALQLLEKKQGSLFKCPILIVVEDENCPKASLQAALGKGAWKYEDLLKFGDPGYEWSPPANEWDSISLSYTSGTTSDPKGVVSSHRGAYIASLTACLVWGLKEGCIYLWTLPLFHCNGWCYSWAIAAVAGTNVCLRQVTAQGIYLAIANHGVTHFCAAPIVLNTIINAPPSDRLPIKPGVQVMTAGAAPPIAVLEKMETEGFQVTHTYGLTETYGPSTLCAWKSEWDSLPLQERARLKARQGVRYTGLEGLDVVHSGTMNPVPADGTTIGEIVMRGNMVMKGYLKNPEATRKCFQGGWFHSGDLGVKHPDGYIEIKDREKDIIISGGENISSLEVENILYQHPKILEACVVAQPDEKWGEIPCAFIALKPEIEATSAQAKEILDFSKAKLPHFMAPKAVIFGPLPKTATGKIQKHVLRARVKRPKPPQTGDGAALVVSAKERTTRSPVESACAQVSSAAAFYEGGQCLVLIIPMASSKAVVPSPNCPPPLTAFTSGLI</sequence>
<protein>
    <submittedName>
        <fullName evidence="5">Uncharacterized protein</fullName>
    </submittedName>
</protein>
<dbReference type="PROSITE" id="PS00455">
    <property type="entry name" value="AMP_BINDING"/>
    <property type="match status" value="1"/>
</dbReference>
<dbReference type="PANTHER" id="PTHR43859:SF7">
    <property type="entry name" value="ACETATE_BUTYRATE--COA LIGASE AAE7, PEROXISOMAL"/>
    <property type="match status" value="1"/>
</dbReference>
<feature type="domain" description="AMP-dependent synthetase/ligase" evidence="3">
    <location>
        <begin position="33"/>
        <end position="423"/>
    </location>
</feature>
<dbReference type="CDD" id="cd12118">
    <property type="entry name" value="ttLC_FACS_AEE21_like"/>
    <property type="match status" value="1"/>
</dbReference>
<dbReference type="InterPro" id="IPR020845">
    <property type="entry name" value="AMP-binding_CS"/>
</dbReference>
<dbReference type="NCBIfam" id="NF006020">
    <property type="entry name" value="PRK08162.1"/>
    <property type="match status" value="1"/>
</dbReference>
<proteinExistence type="inferred from homology"/>
<evidence type="ECO:0000313" key="5">
    <source>
        <dbReference type="EMBL" id="KAI5070300.1"/>
    </source>
</evidence>
<dbReference type="InterPro" id="IPR000873">
    <property type="entry name" value="AMP-dep_synth/lig_dom"/>
</dbReference>
<dbReference type="SUPFAM" id="SSF56801">
    <property type="entry name" value="Acetyl-CoA synthetase-like"/>
    <property type="match status" value="1"/>
</dbReference>
<evidence type="ECO:0000256" key="1">
    <source>
        <dbReference type="ARBA" id="ARBA00006432"/>
    </source>
</evidence>
<dbReference type="PANTHER" id="PTHR43859">
    <property type="entry name" value="ACYL-ACTIVATING ENZYME"/>
    <property type="match status" value="1"/>
</dbReference>
<evidence type="ECO:0000256" key="2">
    <source>
        <dbReference type="ARBA" id="ARBA00022598"/>
    </source>
</evidence>
<evidence type="ECO:0000259" key="3">
    <source>
        <dbReference type="Pfam" id="PF00501"/>
    </source>
</evidence>
<dbReference type="InterPro" id="IPR045851">
    <property type="entry name" value="AMP-bd_C_sf"/>
</dbReference>
<dbReference type="FunFam" id="3.30.300.30:FF:000008">
    <property type="entry name" value="2,3-dihydroxybenzoate-AMP ligase"/>
    <property type="match status" value="1"/>
</dbReference>
<dbReference type="Gene3D" id="3.40.50.12780">
    <property type="entry name" value="N-terminal domain of ligase-like"/>
    <property type="match status" value="1"/>
</dbReference>
<keyword evidence="2" id="KW-0436">Ligase</keyword>
<dbReference type="InterPro" id="IPR025110">
    <property type="entry name" value="AMP-bd_C"/>
</dbReference>
<dbReference type="Pfam" id="PF13193">
    <property type="entry name" value="AMP-binding_C"/>
    <property type="match status" value="1"/>
</dbReference>
<dbReference type="FunFam" id="3.40.50.12780:FF:000003">
    <property type="entry name" value="Long-chain-fatty-acid--CoA ligase FadD"/>
    <property type="match status" value="1"/>
</dbReference>
<dbReference type="EMBL" id="JABFUD020000014">
    <property type="protein sequence ID" value="KAI5070300.1"/>
    <property type="molecule type" value="Genomic_DNA"/>
</dbReference>
<keyword evidence="6" id="KW-1185">Reference proteome</keyword>
<gene>
    <name evidence="5" type="ORF">GOP47_0014643</name>
</gene>
<dbReference type="OrthoDB" id="10253115at2759"/>
<dbReference type="GO" id="GO:0016874">
    <property type="term" value="F:ligase activity"/>
    <property type="evidence" value="ECO:0007669"/>
    <property type="project" value="UniProtKB-KW"/>
</dbReference>
<comment type="caution">
    <text evidence="5">The sequence shown here is derived from an EMBL/GenBank/DDBJ whole genome shotgun (WGS) entry which is preliminary data.</text>
</comment>
<dbReference type="AlphaFoldDB" id="A0A9D4ZED9"/>
<reference evidence="5" key="1">
    <citation type="submission" date="2021-01" db="EMBL/GenBank/DDBJ databases">
        <title>Adiantum capillus-veneris genome.</title>
        <authorList>
            <person name="Fang Y."/>
            <person name="Liao Q."/>
        </authorList>
    </citation>
    <scope>NUCLEOTIDE SEQUENCE</scope>
    <source>
        <strain evidence="5">H3</strain>
        <tissue evidence="5">Leaf</tissue>
    </source>
</reference>